<protein>
    <submittedName>
        <fullName evidence="1">Uncharacterized protein</fullName>
    </submittedName>
</protein>
<keyword evidence="2" id="KW-1185">Reference proteome</keyword>
<evidence type="ECO:0000313" key="1">
    <source>
        <dbReference type="EMBL" id="RDI40969.1"/>
    </source>
</evidence>
<dbReference type="Proteomes" id="UP000254720">
    <property type="component" value="Unassembled WGS sequence"/>
</dbReference>
<sequence>MIDNPANILVKQCLNLHEYDIKKITQFEFIKTRLEIAAQKIIAPFHFGLNGY</sequence>
<name>A0A370GD21_9COXI</name>
<reference evidence="1 2" key="1">
    <citation type="submission" date="2018-07" db="EMBL/GenBank/DDBJ databases">
        <title>Genomic Encyclopedia of Type Strains, Phase IV (KMG-IV): sequencing the most valuable type-strain genomes for metagenomic binning, comparative biology and taxonomic classification.</title>
        <authorList>
            <person name="Goeker M."/>
        </authorList>
    </citation>
    <scope>NUCLEOTIDE SEQUENCE [LARGE SCALE GENOMIC DNA]</scope>
    <source>
        <strain evidence="1 2">DSM 16500</strain>
    </source>
</reference>
<dbReference type="EMBL" id="QQAX01000022">
    <property type="protein sequence ID" value="RDI40969.1"/>
    <property type="molecule type" value="Genomic_DNA"/>
</dbReference>
<organism evidence="1 2">
    <name type="scientific">Aquicella lusitana</name>
    <dbReference type="NCBI Taxonomy" id="254246"/>
    <lineage>
        <taxon>Bacteria</taxon>
        <taxon>Pseudomonadati</taxon>
        <taxon>Pseudomonadota</taxon>
        <taxon>Gammaproteobacteria</taxon>
        <taxon>Legionellales</taxon>
        <taxon>Coxiellaceae</taxon>
        <taxon>Aquicella</taxon>
    </lineage>
</organism>
<dbReference type="AlphaFoldDB" id="A0A370GD21"/>
<proteinExistence type="predicted"/>
<accession>A0A370GD21</accession>
<gene>
    <name evidence="1" type="ORF">C8D86_12213</name>
</gene>
<evidence type="ECO:0000313" key="2">
    <source>
        <dbReference type="Proteomes" id="UP000254720"/>
    </source>
</evidence>
<comment type="caution">
    <text evidence="1">The sequence shown here is derived from an EMBL/GenBank/DDBJ whole genome shotgun (WGS) entry which is preliminary data.</text>
</comment>